<dbReference type="CDD" id="cd11559">
    <property type="entry name" value="W2_eIF4G1_like"/>
    <property type="match status" value="1"/>
</dbReference>
<evidence type="ECO:0000259" key="4">
    <source>
        <dbReference type="PROSITE" id="PS51363"/>
    </source>
</evidence>
<organism evidence="5 6">
    <name type="scientific">Branchiostoma lanceolatum</name>
    <name type="common">Common lancelet</name>
    <name type="synonym">Amphioxus lanceolatum</name>
    <dbReference type="NCBI Taxonomy" id="7740"/>
    <lineage>
        <taxon>Eukaryota</taxon>
        <taxon>Metazoa</taxon>
        <taxon>Chordata</taxon>
        <taxon>Cephalochordata</taxon>
        <taxon>Leptocardii</taxon>
        <taxon>Amphioxiformes</taxon>
        <taxon>Branchiostomatidae</taxon>
        <taxon>Branchiostoma</taxon>
    </lineage>
</organism>
<dbReference type="GO" id="GO:0003729">
    <property type="term" value="F:mRNA binding"/>
    <property type="evidence" value="ECO:0007669"/>
    <property type="project" value="TreeGrafter"/>
</dbReference>
<dbReference type="InterPro" id="IPR003890">
    <property type="entry name" value="MIF4G-like_typ-3"/>
</dbReference>
<protein>
    <submittedName>
        <fullName evidence="5">EIF4G1 protein</fullName>
    </submittedName>
</protein>
<dbReference type="SMART" id="SM00543">
    <property type="entry name" value="MIF4G"/>
    <property type="match status" value="1"/>
</dbReference>
<dbReference type="SUPFAM" id="SSF48371">
    <property type="entry name" value="ARM repeat"/>
    <property type="match status" value="2"/>
</dbReference>
<feature type="coiled-coil region" evidence="2">
    <location>
        <begin position="296"/>
        <end position="323"/>
    </location>
</feature>
<evidence type="ECO:0000256" key="3">
    <source>
        <dbReference type="SAM" id="MobiDB-lite"/>
    </source>
</evidence>
<evidence type="ECO:0000256" key="2">
    <source>
        <dbReference type="SAM" id="Coils"/>
    </source>
</evidence>
<dbReference type="GO" id="GO:0016281">
    <property type="term" value="C:eukaryotic translation initiation factor 4F complex"/>
    <property type="evidence" value="ECO:0007669"/>
    <property type="project" value="TreeGrafter"/>
</dbReference>
<dbReference type="AlphaFoldDB" id="A0A8J9VSA6"/>
<sequence>MKGKGDTNRQGGIGRAQAQDSPALPDACTLHHTEDPWQPSFKLQQYGAYGHSGTQEVLRKVQSILNKLTPQKFQTLCQQVLDLDIVTEDGLRGLTHLVVDNMITSFSPTGPSYAEVYANLCRCLIHLKAPSENQPREMVNFRKLLLARCQGEFENISNPPPCTTSLVQLLEMVPEEEKPMVRLELLVAKRRALAIVSLIGELFKLKMLSANLMHRCVVRLLKTDSEESLECLCLLLTTMGKELDLEQSKAKMDQYFETMLQIINQKKASTRMCFLLRDLMDLRVNDWEPRRPRNAPKTLEQIHREAEREAQQLQQRLGQQPRQRRRQWERGRGWRHGVRRGRGVRVFQQLRELSMNVHLPADSSVDTSTSSNSLQDQGAGWRQAGSETWDEAWDLLDTPMSDPVTPQTQHTADKPEQPDSTSKPMEDKAEAAVEDSGRQGSRRLPMLQVAAFLDILVKEDVQNEHIIGWIEDNIDEARRKEPAFIRTLMSAVCKSAIRGEGSGLRCDTQGIQKRVVLLQKYLDNESTRELQALFALQALMVHLDQPPNLLRMFLDTLYDEKIISEEAFFAWESDSDPAEQAGKGMAVKCVAAFLLWLREAEDESSSEEKKEKG</sequence>
<dbReference type="PANTHER" id="PTHR23253">
    <property type="entry name" value="EUKARYOTIC TRANSLATION INITIATION FACTOR 4 GAMMA"/>
    <property type="match status" value="1"/>
</dbReference>
<dbReference type="Proteomes" id="UP000838412">
    <property type="component" value="Chromosome 11"/>
</dbReference>
<reference evidence="5" key="1">
    <citation type="submission" date="2022-01" db="EMBL/GenBank/DDBJ databases">
        <authorList>
            <person name="Braso-Vives M."/>
        </authorList>
    </citation>
    <scope>NUCLEOTIDE SEQUENCE</scope>
</reference>
<accession>A0A8J9VSA6</accession>
<keyword evidence="2" id="KW-0175">Coiled coil</keyword>
<feature type="region of interest" description="Disordered" evidence="3">
    <location>
        <begin position="361"/>
        <end position="439"/>
    </location>
</feature>
<keyword evidence="6" id="KW-1185">Reference proteome</keyword>
<dbReference type="InterPro" id="IPR003307">
    <property type="entry name" value="W2_domain"/>
</dbReference>
<dbReference type="FunFam" id="1.25.40.180:FF:000002">
    <property type="entry name" value="Eukaryotic translation initiation factor 4 gamma, 3, putative"/>
    <property type="match status" value="1"/>
</dbReference>
<dbReference type="GO" id="GO:0006417">
    <property type="term" value="P:regulation of translation"/>
    <property type="evidence" value="ECO:0007669"/>
    <property type="project" value="UniProtKB-KW"/>
</dbReference>
<name>A0A8J9VSA6_BRALA</name>
<feature type="region of interest" description="Disordered" evidence="3">
    <location>
        <begin position="1"/>
        <end position="30"/>
    </location>
</feature>
<dbReference type="Gene3D" id="1.25.40.180">
    <property type="match status" value="2"/>
</dbReference>
<dbReference type="PANTHER" id="PTHR23253:SF78">
    <property type="entry name" value="EUKARYOTIC TRANSLATION INITIATION FACTOR 4G1, ISOFORM B-RELATED"/>
    <property type="match status" value="1"/>
</dbReference>
<dbReference type="EMBL" id="OV696696">
    <property type="protein sequence ID" value="CAH1239802.1"/>
    <property type="molecule type" value="Genomic_DNA"/>
</dbReference>
<dbReference type="SMART" id="SM00515">
    <property type="entry name" value="eIF5C"/>
    <property type="match status" value="1"/>
</dbReference>
<feature type="compositionally biased region" description="Basic and acidic residues" evidence="3">
    <location>
        <begin position="424"/>
        <end position="437"/>
    </location>
</feature>
<dbReference type="Pfam" id="PF02020">
    <property type="entry name" value="W2"/>
    <property type="match status" value="1"/>
</dbReference>
<feature type="domain" description="W2" evidence="4">
    <location>
        <begin position="439"/>
        <end position="607"/>
    </location>
</feature>
<dbReference type="Pfam" id="PF02854">
    <property type="entry name" value="MIF4G"/>
    <property type="match status" value="1"/>
</dbReference>
<gene>
    <name evidence="5" type="primary">EIF4G1</name>
    <name evidence="5" type="ORF">BLAG_LOCUS3983</name>
</gene>
<evidence type="ECO:0000313" key="6">
    <source>
        <dbReference type="Proteomes" id="UP000838412"/>
    </source>
</evidence>
<dbReference type="PROSITE" id="PS51363">
    <property type="entry name" value="W2"/>
    <property type="match status" value="1"/>
</dbReference>
<evidence type="ECO:0000313" key="5">
    <source>
        <dbReference type="EMBL" id="CAH1239802.1"/>
    </source>
</evidence>
<dbReference type="GO" id="GO:0003743">
    <property type="term" value="F:translation initiation factor activity"/>
    <property type="evidence" value="ECO:0007669"/>
    <property type="project" value="TreeGrafter"/>
</dbReference>
<evidence type="ECO:0000256" key="1">
    <source>
        <dbReference type="ARBA" id="ARBA00022845"/>
    </source>
</evidence>
<dbReference type="OrthoDB" id="10071175at2759"/>
<dbReference type="InterPro" id="IPR016024">
    <property type="entry name" value="ARM-type_fold"/>
</dbReference>
<feature type="compositionally biased region" description="Low complexity" evidence="3">
    <location>
        <begin position="362"/>
        <end position="373"/>
    </location>
</feature>
<keyword evidence="1" id="KW-0810">Translation regulation</keyword>
<proteinExistence type="predicted"/>